<dbReference type="EMBL" id="CAMXCT020000523">
    <property type="protein sequence ID" value="CAL1133293.1"/>
    <property type="molecule type" value="Genomic_DNA"/>
</dbReference>
<dbReference type="Proteomes" id="UP001152797">
    <property type="component" value="Unassembled WGS sequence"/>
</dbReference>
<reference evidence="8" key="1">
    <citation type="submission" date="2022-10" db="EMBL/GenBank/DDBJ databases">
        <authorList>
            <person name="Chen Y."/>
            <person name="Dougan E. K."/>
            <person name="Chan C."/>
            <person name="Rhodes N."/>
            <person name="Thang M."/>
        </authorList>
    </citation>
    <scope>NUCLEOTIDE SEQUENCE</scope>
</reference>
<keyword evidence="3 6" id="KW-1133">Transmembrane helix</keyword>
<keyword evidence="4 6" id="KW-0472">Membrane</keyword>
<evidence type="ECO:0000256" key="5">
    <source>
        <dbReference type="SAM" id="MobiDB-lite"/>
    </source>
</evidence>
<evidence type="ECO:0000256" key="2">
    <source>
        <dbReference type="ARBA" id="ARBA00022692"/>
    </source>
</evidence>
<evidence type="ECO:0000313" key="9">
    <source>
        <dbReference type="EMBL" id="CAL1133293.1"/>
    </source>
</evidence>
<feature type="compositionally biased region" description="Basic and acidic residues" evidence="5">
    <location>
        <begin position="319"/>
        <end position="328"/>
    </location>
</feature>
<dbReference type="AlphaFoldDB" id="A0A9P1BV22"/>
<dbReference type="InterPro" id="IPR036397">
    <property type="entry name" value="RNaseH_sf"/>
</dbReference>
<dbReference type="SUPFAM" id="SSF53098">
    <property type="entry name" value="Ribonuclease H-like"/>
    <property type="match status" value="1"/>
</dbReference>
<reference evidence="9" key="2">
    <citation type="submission" date="2024-04" db="EMBL/GenBank/DDBJ databases">
        <authorList>
            <person name="Chen Y."/>
            <person name="Shah S."/>
            <person name="Dougan E. K."/>
            <person name="Thang M."/>
            <person name="Chan C."/>
        </authorList>
    </citation>
    <scope>NUCLEOTIDE SEQUENCE [LARGE SCALE GENOMIC DNA]</scope>
</reference>
<proteinExistence type="predicted"/>
<dbReference type="InterPro" id="IPR001584">
    <property type="entry name" value="Integrase_cat-core"/>
</dbReference>
<feature type="transmembrane region" description="Helical" evidence="6">
    <location>
        <begin position="695"/>
        <end position="713"/>
    </location>
</feature>
<gene>
    <name evidence="8" type="ORF">C1SCF055_LOCUS7838</name>
</gene>
<dbReference type="GO" id="GO:0003676">
    <property type="term" value="F:nucleic acid binding"/>
    <property type="evidence" value="ECO:0007669"/>
    <property type="project" value="InterPro"/>
</dbReference>
<dbReference type="Gene3D" id="3.30.420.10">
    <property type="entry name" value="Ribonuclease H-like superfamily/Ribonuclease H"/>
    <property type="match status" value="1"/>
</dbReference>
<evidence type="ECO:0000313" key="8">
    <source>
        <dbReference type="EMBL" id="CAI3979918.1"/>
    </source>
</evidence>
<protein>
    <submittedName>
        <fullName evidence="10">Retrovirus-related Pol polyprotein from transposon RE2 (Retro element 2) (AtRE2)</fullName>
    </submittedName>
</protein>
<evidence type="ECO:0000256" key="4">
    <source>
        <dbReference type="ARBA" id="ARBA00023136"/>
    </source>
</evidence>
<evidence type="ECO:0000256" key="1">
    <source>
        <dbReference type="ARBA" id="ARBA00004141"/>
    </source>
</evidence>
<keyword evidence="2 6" id="KW-0812">Transmembrane</keyword>
<comment type="caution">
    <text evidence="8">The sequence shown here is derived from an EMBL/GenBank/DDBJ whole genome shotgun (WGS) entry which is preliminary data.</text>
</comment>
<accession>A0A9P1BV22</accession>
<evidence type="ECO:0000256" key="6">
    <source>
        <dbReference type="SAM" id="Phobius"/>
    </source>
</evidence>
<dbReference type="PROSITE" id="PS50994">
    <property type="entry name" value="INTEGRASE"/>
    <property type="match status" value="1"/>
</dbReference>
<organism evidence="8">
    <name type="scientific">Cladocopium goreaui</name>
    <dbReference type="NCBI Taxonomy" id="2562237"/>
    <lineage>
        <taxon>Eukaryota</taxon>
        <taxon>Sar</taxon>
        <taxon>Alveolata</taxon>
        <taxon>Dinophyceae</taxon>
        <taxon>Suessiales</taxon>
        <taxon>Symbiodiniaceae</taxon>
        <taxon>Cladocopium</taxon>
    </lineage>
</organism>
<evidence type="ECO:0000259" key="7">
    <source>
        <dbReference type="PROSITE" id="PS50994"/>
    </source>
</evidence>
<dbReference type="InterPro" id="IPR012337">
    <property type="entry name" value="RNaseH-like_sf"/>
</dbReference>
<keyword evidence="11" id="KW-1185">Reference proteome</keyword>
<comment type="subcellular location">
    <subcellularLocation>
        <location evidence="1">Membrane</location>
        <topology evidence="1">Multi-pass membrane protein</topology>
    </subcellularLocation>
</comment>
<evidence type="ECO:0000313" key="11">
    <source>
        <dbReference type="Proteomes" id="UP001152797"/>
    </source>
</evidence>
<feature type="region of interest" description="Disordered" evidence="5">
    <location>
        <begin position="292"/>
        <end position="342"/>
    </location>
</feature>
<dbReference type="InterPro" id="IPR027359">
    <property type="entry name" value="Volt_channel_dom_sf"/>
</dbReference>
<dbReference type="GO" id="GO:0016020">
    <property type="term" value="C:membrane"/>
    <property type="evidence" value="ECO:0007669"/>
    <property type="project" value="UniProtKB-SubCell"/>
</dbReference>
<evidence type="ECO:0000256" key="3">
    <source>
        <dbReference type="ARBA" id="ARBA00022989"/>
    </source>
</evidence>
<sequence length="721" mass="82379">MFLSYLQEGWCQYFGNPQAIRLDPAGAFRSNEVERFCDLHGMYLDFIPGEAHWKLGTCEQAIQGVKNLMSKLIQEQPQLSAEVVLSQAVKTFNSRDLVRGFSPIQHALGRAPDEMGRCIQTLTGQSVEQLVPQAGPEFETSIELMRIAEQAHSEWTAQQRINKALNSRGNRQYQYHPGDLVYYWRKQVSGQKSTSAQQKQGCFLGPARILATETKREADGSLRPGSSVWVIRGRRLVKCCPEQLRPATQREELLEHITQDEQQQAPWTFSRLTQGLGGNEFEDITHELPDQQEWEEAQDSPMPPAGPPETPRHRVWGKRLGEGPERQLPDGTMYQPATRQRTGEPELADGLITQECWYSKTTEHSRQEAHGTEFWEQPNTAIEIEIQNPDSKRQWSSFVNDFSGYFVGALKRRAIEVNEKKLSVEDQRKFAEAKQIEVKNYVAAKAFEALPPDRRPPPEVAIKMRWLLTWKRCDDGSSKAKARAILLGYQDPSYEERETTSPVMTRQTRQFVLTAAARFGWLVQKGDVTGAFLQGRKYPQELYCIPVDEICHAMGLDAGSITRVEVQPDGSYHLSQPEYVEKIPEIYLNASRKKEHDQPTTDREKTMLRATLGALSWFAQQTALKDEVRRALHKEDFSLNKYYKTSGWVQAIARSYIFEIFTLILIGVNCLWMSIDADLNKATLLPNADPLFQVAENLFCFGFTFELGIRFFALKRKKCRA</sequence>
<dbReference type="GO" id="GO:0015074">
    <property type="term" value="P:DNA integration"/>
    <property type="evidence" value="ECO:0007669"/>
    <property type="project" value="InterPro"/>
</dbReference>
<dbReference type="EMBL" id="CAMXCT010000523">
    <property type="protein sequence ID" value="CAI3979918.1"/>
    <property type="molecule type" value="Genomic_DNA"/>
</dbReference>
<feature type="domain" description="Integrase catalytic" evidence="7">
    <location>
        <begin position="1"/>
        <end position="120"/>
    </location>
</feature>
<dbReference type="Gene3D" id="1.20.120.350">
    <property type="entry name" value="Voltage-gated potassium channels. Chain C"/>
    <property type="match status" value="1"/>
</dbReference>
<evidence type="ECO:0000313" key="10">
    <source>
        <dbReference type="EMBL" id="CAL4767230.1"/>
    </source>
</evidence>
<dbReference type="EMBL" id="CAMXCT030000523">
    <property type="protein sequence ID" value="CAL4767230.1"/>
    <property type="molecule type" value="Genomic_DNA"/>
</dbReference>
<name>A0A9P1BV22_9DINO</name>